<dbReference type="PANTHER" id="PTHR43617">
    <property type="entry name" value="L-AMINO ACID N-ACETYLTRANSFERASE"/>
    <property type="match status" value="1"/>
</dbReference>
<keyword evidence="3" id="KW-1185">Reference proteome</keyword>
<evidence type="ECO:0000259" key="1">
    <source>
        <dbReference type="PROSITE" id="PS51186"/>
    </source>
</evidence>
<dbReference type="InterPro" id="IPR000182">
    <property type="entry name" value="GNAT_dom"/>
</dbReference>
<dbReference type="InterPro" id="IPR050276">
    <property type="entry name" value="MshD_Acetyltransferase"/>
</dbReference>
<dbReference type="AlphaFoldDB" id="A0A4V2SA33"/>
<dbReference type="Gene3D" id="3.40.630.30">
    <property type="match status" value="1"/>
</dbReference>
<proteinExistence type="predicted"/>
<gene>
    <name evidence="2" type="ORF">EV214_1273</name>
</gene>
<dbReference type="SUPFAM" id="SSF55729">
    <property type="entry name" value="Acyl-CoA N-acyltransferases (Nat)"/>
    <property type="match status" value="1"/>
</dbReference>
<dbReference type="EMBL" id="SLWV01000027">
    <property type="protein sequence ID" value="TCO70170.1"/>
    <property type="molecule type" value="Genomic_DNA"/>
</dbReference>
<dbReference type="Proteomes" id="UP000294919">
    <property type="component" value="Unassembled WGS sequence"/>
</dbReference>
<dbReference type="InterPro" id="IPR016181">
    <property type="entry name" value="Acyl_CoA_acyltransferase"/>
</dbReference>
<reference evidence="2 3" key="1">
    <citation type="submission" date="2019-03" db="EMBL/GenBank/DDBJ databases">
        <title>Genomic Encyclopedia of Type Strains, Phase IV (KMG-IV): sequencing the most valuable type-strain genomes for metagenomic binning, comparative biology and taxonomic classification.</title>
        <authorList>
            <person name="Goeker M."/>
        </authorList>
    </citation>
    <scope>NUCLEOTIDE SEQUENCE [LARGE SCALE GENOMIC DNA]</scope>
    <source>
        <strain evidence="2 3">DSM 102940</strain>
    </source>
</reference>
<dbReference type="CDD" id="cd04301">
    <property type="entry name" value="NAT_SF"/>
    <property type="match status" value="1"/>
</dbReference>
<dbReference type="GO" id="GO:0016747">
    <property type="term" value="F:acyltransferase activity, transferring groups other than amino-acyl groups"/>
    <property type="evidence" value="ECO:0007669"/>
    <property type="project" value="InterPro"/>
</dbReference>
<name>A0A4V2SA33_9FIRM</name>
<feature type="domain" description="N-acetyltransferase" evidence="1">
    <location>
        <begin position="3"/>
        <end position="181"/>
    </location>
</feature>
<protein>
    <submittedName>
        <fullName evidence="2">Acetyltransferase (GNAT) family protein</fullName>
    </submittedName>
</protein>
<sequence length="181" mass="20807">MDIIFNLGKANDIDELEQLYNDLNDHLAKGVNYPGWIKDIYPVRQNAIDGVKHGNLYVSKHNGKIIGSVILNHEPEPEPEPEPAYYKAKWEFESDYSDVFVVYTFVVHPKFLKCGVGKALMDFSIEHSINSQAKSIRLDVYEGNIPAIRLYEKCGFKYIDTVDLGLGNYGLNWFRLYEKLL</sequence>
<organism evidence="2 3">
    <name type="scientific">Marinisporobacter balticus</name>
    <dbReference type="NCBI Taxonomy" id="2018667"/>
    <lineage>
        <taxon>Bacteria</taxon>
        <taxon>Bacillati</taxon>
        <taxon>Bacillota</taxon>
        <taxon>Clostridia</taxon>
        <taxon>Peptostreptococcales</taxon>
        <taxon>Thermotaleaceae</taxon>
        <taxon>Marinisporobacter</taxon>
    </lineage>
</organism>
<evidence type="ECO:0000313" key="2">
    <source>
        <dbReference type="EMBL" id="TCO70170.1"/>
    </source>
</evidence>
<accession>A0A4V2SA33</accession>
<dbReference type="PROSITE" id="PS51186">
    <property type="entry name" value="GNAT"/>
    <property type="match status" value="1"/>
</dbReference>
<dbReference type="RefSeq" id="WP_132247215.1">
    <property type="nucleotide sequence ID" value="NZ_SLWV01000027.1"/>
</dbReference>
<dbReference type="OrthoDB" id="357176at2"/>
<evidence type="ECO:0000313" key="3">
    <source>
        <dbReference type="Proteomes" id="UP000294919"/>
    </source>
</evidence>
<comment type="caution">
    <text evidence="2">The sequence shown here is derived from an EMBL/GenBank/DDBJ whole genome shotgun (WGS) entry which is preliminary data.</text>
</comment>
<keyword evidence="2" id="KW-0808">Transferase</keyword>
<dbReference type="Pfam" id="PF00583">
    <property type="entry name" value="Acetyltransf_1"/>
    <property type="match status" value="1"/>
</dbReference>